<sequence>MSSASKTIGGVDVNGKTPTKSRAVPVAAAMVTSGDHISGSTPDERKHITLRLGSASDWSKDPRETCACVHVYYKEDKVENGYESYLLKNTRKSKNNSKYIKDKVQAALDNPL</sequence>
<organism evidence="1 2">
    <name type="scientific">Coccidioides immitis RMSCC 2394</name>
    <dbReference type="NCBI Taxonomy" id="404692"/>
    <lineage>
        <taxon>Eukaryota</taxon>
        <taxon>Fungi</taxon>
        <taxon>Dikarya</taxon>
        <taxon>Ascomycota</taxon>
        <taxon>Pezizomycotina</taxon>
        <taxon>Eurotiomycetes</taxon>
        <taxon>Eurotiomycetidae</taxon>
        <taxon>Onygenales</taxon>
        <taxon>Onygenaceae</taxon>
        <taxon>Coccidioides</taxon>
    </lineage>
</organism>
<reference evidence="2" key="1">
    <citation type="journal article" date="2010" name="Genome Res.">
        <title>Population genomic sequencing of Coccidioides fungi reveals recent hybridization and transposon control.</title>
        <authorList>
            <person name="Neafsey D.E."/>
            <person name="Barker B.M."/>
            <person name="Sharpton T.J."/>
            <person name="Stajich J.E."/>
            <person name="Park D.J."/>
            <person name="Whiston E."/>
            <person name="Hung C.-Y."/>
            <person name="McMahan C."/>
            <person name="White J."/>
            <person name="Sykes S."/>
            <person name="Heiman D."/>
            <person name="Young S."/>
            <person name="Zeng Q."/>
            <person name="Abouelleil A."/>
            <person name="Aftuck L."/>
            <person name="Bessette D."/>
            <person name="Brown A."/>
            <person name="FitzGerald M."/>
            <person name="Lui A."/>
            <person name="Macdonald J.P."/>
            <person name="Priest M."/>
            <person name="Orbach M.J."/>
            <person name="Galgiani J.N."/>
            <person name="Kirkland T.N."/>
            <person name="Cole G.T."/>
            <person name="Birren B.W."/>
            <person name="Henn M.R."/>
            <person name="Taylor J.W."/>
            <person name="Rounsley S.D."/>
        </authorList>
    </citation>
    <scope>NUCLEOTIDE SEQUENCE [LARGE SCALE GENOMIC DNA]</scope>
    <source>
        <strain evidence="2">RMSCC 2394</strain>
    </source>
</reference>
<evidence type="ECO:0000313" key="2">
    <source>
        <dbReference type="Proteomes" id="UP000054565"/>
    </source>
</evidence>
<protein>
    <submittedName>
        <fullName evidence="1">Uncharacterized protein</fullName>
    </submittedName>
</protein>
<name>A0A0J6Y6N9_COCIT</name>
<dbReference type="EMBL" id="DS028102">
    <property type="protein sequence ID" value="KMP02333.1"/>
    <property type="molecule type" value="Genomic_DNA"/>
</dbReference>
<dbReference type="Proteomes" id="UP000054565">
    <property type="component" value="Unassembled WGS sequence"/>
</dbReference>
<proteinExistence type="predicted"/>
<gene>
    <name evidence="1" type="ORF">CIRG_10156</name>
</gene>
<evidence type="ECO:0000313" key="1">
    <source>
        <dbReference type="EMBL" id="KMP02333.1"/>
    </source>
</evidence>
<accession>A0A0J6Y6N9</accession>
<dbReference type="AlphaFoldDB" id="A0A0J6Y6N9"/>